<dbReference type="EMBL" id="MU393461">
    <property type="protein sequence ID" value="KAI4866264.1"/>
    <property type="molecule type" value="Genomic_DNA"/>
</dbReference>
<keyword evidence="2" id="KW-1185">Reference proteome</keyword>
<dbReference type="Proteomes" id="UP001497700">
    <property type="component" value="Unassembled WGS sequence"/>
</dbReference>
<sequence>MLSVASLLNPAPPGPPINRFPPSPASSSSPTTSLPDESGLPEPMMPKQKIPKSAALLPASRPKGAVNFYPHERLDEASLRQIRKFRVHPLGNIQDHARHIPYNSGKKDFFEKTGRESFEVFQYDFKMPGDDTDYTIMWDYNVGLVRMTPFFKCCKYPKTTPAKMLNLNPGLKEITHSITGGSIMAQGYWMPFQCAKAVCATFCHNIAGALIPIFGPDFPSLCTPSEAPEYSRMVINPEIVQRCTADAEHYRRIYSNSVTSSAGGRPSPPRDRRPLFRSPYDDPKHLNNHHRHHPIRKTLVNHAGYDSPYATDTDSEPSPVAAERGGMGSRDRFFFPPIPPPPPPPAPVAAPLRPATSGWTPANVVSPHLYDASGPSPWLSAVPRFTTTDHLPPYQPSPRHQHQNQHQHHPHHHHYHHSRSHPQRQPWQRGGKRSAEQVEADEYECDSDNRIGDKSSSSNNGAATKTGSLTPTSPTSPTTITTATTTATATPREGGSRSNSKPPGGGVGDVPPPPLPPPATILGADKNAALLLMNLSVRDPRGIRSKVATAGGTGVASETSSPCDATFPRIKRVRANSM</sequence>
<evidence type="ECO:0000313" key="2">
    <source>
        <dbReference type="Proteomes" id="UP001497700"/>
    </source>
</evidence>
<comment type="caution">
    <text evidence="1">The sequence shown here is derived from an EMBL/GenBank/DDBJ whole genome shotgun (WGS) entry which is preliminary data.</text>
</comment>
<organism evidence="1 2">
    <name type="scientific">Hypoxylon rubiginosum</name>
    <dbReference type="NCBI Taxonomy" id="110542"/>
    <lineage>
        <taxon>Eukaryota</taxon>
        <taxon>Fungi</taxon>
        <taxon>Dikarya</taxon>
        <taxon>Ascomycota</taxon>
        <taxon>Pezizomycotina</taxon>
        <taxon>Sordariomycetes</taxon>
        <taxon>Xylariomycetidae</taxon>
        <taxon>Xylariales</taxon>
        <taxon>Hypoxylaceae</taxon>
        <taxon>Hypoxylon</taxon>
    </lineage>
</organism>
<evidence type="ECO:0000313" key="1">
    <source>
        <dbReference type="EMBL" id="KAI4866264.1"/>
    </source>
</evidence>
<accession>A0ACB9Z5B6</accession>
<gene>
    <name evidence="1" type="ORF">F4820DRAFT_263786</name>
</gene>
<name>A0ACB9Z5B6_9PEZI</name>
<reference evidence="1 2" key="1">
    <citation type="journal article" date="2022" name="New Phytol.">
        <title>Ecological generalism drives hyperdiversity of secondary metabolite gene clusters in xylarialean endophytes.</title>
        <authorList>
            <person name="Franco M.E.E."/>
            <person name="Wisecaver J.H."/>
            <person name="Arnold A.E."/>
            <person name="Ju Y.M."/>
            <person name="Slot J.C."/>
            <person name="Ahrendt S."/>
            <person name="Moore L.P."/>
            <person name="Eastman K.E."/>
            <person name="Scott K."/>
            <person name="Konkel Z."/>
            <person name="Mondo S.J."/>
            <person name="Kuo A."/>
            <person name="Hayes R.D."/>
            <person name="Haridas S."/>
            <person name="Andreopoulos B."/>
            <person name="Riley R."/>
            <person name="LaButti K."/>
            <person name="Pangilinan J."/>
            <person name="Lipzen A."/>
            <person name="Amirebrahimi M."/>
            <person name="Yan J."/>
            <person name="Adam C."/>
            <person name="Keymanesh K."/>
            <person name="Ng V."/>
            <person name="Louie K."/>
            <person name="Northen T."/>
            <person name="Drula E."/>
            <person name="Henrissat B."/>
            <person name="Hsieh H.M."/>
            <person name="Youens-Clark K."/>
            <person name="Lutzoni F."/>
            <person name="Miadlikowska J."/>
            <person name="Eastwood D.C."/>
            <person name="Hamelin R.C."/>
            <person name="Grigoriev I.V."/>
            <person name="U'Ren J.M."/>
        </authorList>
    </citation>
    <scope>NUCLEOTIDE SEQUENCE [LARGE SCALE GENOMIC DNA]</scope>
    <source>
        <strain evidence="1 2">CBS 119005</strain>
    </source>
</reference>
<proteinExistence type="predicted"/>
<protein>
    <submittedName>
        <fullName evidence="1">Uncharacterized protein</fullName>
    </submittedName>
</protein>